<dbReference type="EMBL" id="BARU01025448">
    <property type="protein sequence ID" value="GAH66556.1"/>
    <property type="molecule type" value="Genomic_DNA"/>
</dbReference>
<feature type="transmembrane region" description="Helical" evidence="1">
    <location>
        <begin position="69"/>
        <end position="87"/>
    </location>
</feature>
<organism evidence="2">
    <name type="scientific">marine sediment metagenome</name>
    <dbReference type="NCBI Taxonomy" id="412755"/>
    <lineage>
        <taxon>unclassified sequences</taxon>
        <taxon>metagenomes</taxon>
        <taxon>ecological metagenomes</taxon>
    </lineage>
</organism>
<gene>
    <name evidence="2" type="ORF">S03H2_41000</name>
</gene>
<feature type="transmembrane region" description="Helical" evidence="1">
    <location>
        <begin position="94"/>
        <end position="118"/>
    </location>
</feature>
<reference evidence="2" key="1">
    <citation type="journal article" date="2014" name="Front. Microbiol.">
        <title>High frequency of phylogenetically diverse reductive dehalogenase-homologous genes in deep subseafloor sedimentary metagenomes.</title>
        <authorList>
            <person name="Kawai M."/>
            <person name="Futagami T."/>
            <person name="Toyoda A."/>
            <person name="Takaki Y."/>
            <person name="Nishi S."/>
            <person name="Hori S."/>
            <person name="Arai W."/>
            <person name="Tsubouchi T."/>
            <person name="Morono Y."/>
            <person name="Uchiyama I."/>
            <person name="Ito T."/>
            <person name="Fujiyama A."/>
            <person name="Inagaki F."/>
            <person name="Takami H."/>
        </authorList>
    </citation>
    <scope>NUCLEOTIDE SEQUENCE</scope>
    <source>
        <strain evidence="2">Expedition CK06-06</strain>
    </source>
</reference>
<feature type="transmembrane region" description="Helical" evidence="1">
    <location>
        <begin position="124"/>
        <end position="143"/>
    </location>
</feature>
<evidence type="ECO:0000313" key="2">
    <source>
        <dbReference type="EMBL" id="GAH66556.1"/>
    </source>
</evidence>
<feature type="transmembrane region" description="Helical" evidence="1">
    <location>
        <begin position="13"/>
        <end position="34"/>
    </location>
</feature>
<protein>
    <submittedName>
        <fullName evidence="2">Uncharacterized protein</fullName>
    </submittedName>
</protein>
<keyword evidence="1" id="KW-1133">Transmembrane helix</keyword>
<dbReference type="PANTHER" id="PTHR34989">
    <property type="entry name" value="PROTEIN HDED"/>
    <property type="match status" value="1"/>
</dbReference>
<evidence type="ECO:0000256" key="1">
    <source>
        <dbReference type="SAM" id="Phobius"/>
    </source>
</evidence>
<comment type="caution">
    <text evidence="2">The sequence shown here is derived from an EMBL/GenBank/DDBJ whole genome shotgun (WGS) entry which is preliminary data.</text>
</comment>
<dbReference type="AlphaFoldDB" id="X1H8Q6"/>
<sequence>MTEEALELETRQVHWWLVLIEGILAILLGALLLARPGVGMVSMVFILGIYWFIKGIFLIVSIFLDHSMWGWKLFAGIIGILAGIYILQYPVGSTFVVSATAIIMLGIGGIIMGIVNLVQAFSGAGWGVGILGVLSIIFGIILLGNTLIAVALLPWVLGFTFIFGGIAAIFMAFRLRTT</sequence>
<dbReference type="PANTHER" id="PTHR34989:SF1">
    <property type="entry name" value="PROTEIN HDED"/>
    <property type="match status" value="1"/>
</dbReference>
<dbReference type="InterPro" id="IPR052712">
    <property type="entry name" value="Acid_resist_chaperone_HdeD"/>
</dbReference>
<feature type="transmembrane region" description="Helical" evidence="1">
    <location>
        <begin position="150"/>
        <end position="173"/>
    </location>
</feature>
<dbReference type="InterPro" id="IPR005325">
    <property type="entry name" value="DUF308_memb"/>
</dbReference>
<accession>X1H8Q6</accession>
<feature type="transmembrane region" description="Helical" evidence="1">
    <location>
        <begin position="41"/>
        <end position="63"/>
    </location>
</feature>
<keyword evidence="1" id="KW-0472">Membrane</keyword>
<dbReference type="GO" id="GO:0005886">
    <property type="term" value="C:plasma membrane"/>
    <property type="evidence" value="ECO:0007669"/>
    <property type="project" value="TreeGrafter"/>
</dbReference>
<proteinExistence type="predicted"/>
<keyword evidence="1" id="KW-0812">Transmembrane</keyword>
<name>X1H8Q6_9ZZZZ</name>
<dbReference type="Pfam" id="PF03729">
    <property type="entry name" value="DUF308"/>
    <property type="match status" value="2"/>
</dbReference>